<dbReference type="RefSeq" id="WP_150033328.1">
    <property type="nucleotide sequence ID" value="NZ_VWSH01000003.1"/>
</dbReference>
<dbReference type="Pfam" id="PF00271">
    <property type="entry name" value="Helicase_C"/>
    <property type="match status" value="1"/>
</dbReference>
<dbReference type="InterPro" id="IPR007527">
    <property type="entry name" value="Znf_SWIM"/>
</dbReference>
<dbReference type="EMBL" id="VWSH01000003">
    <property type="protein sequence ID" value="KAA5533581.1"/>
    <property type="molecule type" value="Genomic_DNA"/>
</dbReference>
<keyword evidence="7" id="KW-1185">Reference proteome</keyword>
<keyword evidence="2" id="KW-0862">Zinc</keyword>
<dbReference type="InterPro" id="IPR049730">
    <property type="entry name" value="SNF2/RAD54-like_C"/>
</dbReference>
<evidence type="ECO:0000259" key="5">
    <source>
        <dbReference type="PROSITE" id="PS51194"/>
    </source>
</evidence>
<keyword evidence="6" id="KW-0347">Helicase</keyword>
<keyword evidence="2" id="KW-0479">Metal-binding</keyword>
<dbReference type="PROSITE" id="PS51194">
    <property type="entry name" value="HELICASE_CTER"/>
    <property type="match status" value="1"/>
</dbReference>
<dbReference type="SMART" id="SM00487">
    <property type="entry name" value="DEXDc"/>
    <property type="match status" value="1"/>
</dbReference>
<evidence type="ECO:0000256" key="2">
    <source>
        <dbReference type="PROSITE-ProRule" id="PRU00325"/>
    </source>
</evidence>
<gene>
    <name evidence="6" type="ORF">F0919_13660</name>
</gene>
<dbReference type="SMART" id="SM00490">
    <property type="entry name" value="HELICc"/>
    <property type="match status" value="1"/>
</dbReference>
<feature type="domain" description="SWIM-type" evidence="3">
    <location>
        <begin position="169"/>
        <end position="206"/>
    </location>
</feature>
<feature type="domain" description="SWIM-type" evidence="3">
    <location>
        <begin position="58"/>
        <end position="94"/>
    </location>
</feature>
<evidence type="ECO:0000313" key="6">
    <source>
        <dbReference type="EMBL" id="KAA5533581.1"/>
    </source>
</evidence>
<dbReference type="InterPro" id="IPR038718">
    <property type="entry name" value="SNF2-like_sf"/>
</dbReference>
<dbReference type="PROSITE" id="PS50966">
    <property type="entry name" value="ZF_SWIM"/>
    <property type="match status" value="2"/>
</dbReference>
<evidence type="ECO:0000259" key="3">
    <source>
        <dbReference type="PROSITE" id="PS50966"/>
    </source>
</evidence>
<dbReference type="GO" id="GO:0005524">
    <property type="term" value="F:ATP binding"/>
    <property type="evidence" value="ECO:0007669"/>
    <property type="project" value="InterPro"/>
</dbReference>
<name>A0A5M6CEP2_9BACT</name>
<keyword evidence="6" id="KW-0547">Nucleotide-binding</keyword>
<dbReference type="Gene3D" id="3.40.50.300">
    <property type="entry name" value="P-loop containing nucleotide triphosphate hydrolases"/>
    <property type="match status" value="1"/>
</dbReference>
<feature type="domain" description="Helicase C-terminal" evidence="5">
    <location>
        <begin position="1091"/>
        <end position="1249"/>
    </location>
</feature>
<dbReference type="Pfam" id="PF04434">
    <property type="entry name" value="SWIM"/>
    <property type="match status" value="2"/>
</dbReference>
<dbReference type="InterPro" id="IPR027417">
    <property type="entry name" value="P-loop_NTPase"/>
</dbReference>
<dbReference type="InterPro" id="IPR001650">
    <property type="entry name" value="Helicase_C-like"/>
</dbReference>
<dbReference type="Gene3D" id="3.40.50.10810">
    <property type="entry name" value="Tandem AAA-ATPase domain"/>
    <property type="match status" value="1"/>
</dbReference>
<evidence type="ECO:0000256" key="1">
    <source>
        <dbReference type="ARBA" id="ARBA00022801"/>
    </source>
</evidence>
<reference evidence="6 7" key="1">
    <citation type="submission" date="2019-09" db="EMBL/GenBank/DDBJ databases">
        <title>Genome sequence and assembly of Taibaiella sp.</title>
        <authorList>
            <person name="Chhetri G."/>
        </authorList>
    </citation>
    <scope>NUCLEOTIDE SEQUENCE [LARGE SCALE GENOMIC DNA]</scope>
    <source>
        <strain evidence="6 7">KVB11</strain>
    </source>
</reference>
<evidence type="ECO:0000259" key="4">
    <source>
        <dbReference type="PROSITE" id="PS51192"/>
    </source>
</evidence>
<protein>
    <submittedName>
        <fullName evidence="6">DEAD/DEAH box helicase</fullName>
    </submittedName>
</protein>
<dbReference type="InterPro" id="IPR000330">
    <property type="entry name" value="SNF2_N"/>
</dbReference>
<dbReference type="PROSITE" id="PS51192">
    <property type="entry name" value="HELICASE_ATP_BIND_1"/>
    <property type="match status" value="1"/>
</dbReference>
<dbReference type="GO" id="GO:0008270">
    <property type="term" value="F:zinc ion binding"/>
    <property type="evidence" value="ECO:0007669"/>
    <property type="project" value="UniProtKB-KW"/>
</dbReference>
<accession>A0A5M6CEP2</accession>
<proteinExistence type="predicted"/>
<dbReference type="PANTHER" id="PTHR10799">
    <property type="entry name" value="SNF2/RAD54 HELICASE FAMILY"/>
    <property type="match status" value="1"/>
</dbReference>
<dbReference type="Pfam" id="PF00176">
    <property type="entry name" value="SNF2-rel_dom"/>
    <property type="match status" value="1"/>
</dbReference>
<evidence type="ECO:0000313" key="7">
    <source>
        <dbReference type="Proteomes" id="UP000323632"/>
    </source>
</evidence>
<dbReference type="GO" id="GO:0016787">
    <property type="term" value="F:hydrolase activity"/>
    <property type="evidence" value="ECO:0007669"/>
    <property type="project" value="UniProtKB-KW"/>
</dbReference>
<dbReference type="CDD" id="cd18793">
    <property type="entry name" value="SF2_C_SNF"/>
    <property type="match status" value="1"/>
</dbReference>
<sequence>MSLPDLIKHVYHNATDEVIRRGKRIFHTSGVQMLENDTLIEQVSFRVRNDVYSNYYKVTVQNYLDPKKLNLRCQCPYNMGTVCRHEAAALFQLNDLLQSGYFDNVNLAYDQKHTTIRMRQITTHFIKLFSSAGIFERAEAIIENKGIKILEAKNDAVKAEVKDAEGKKFELYIKQNEERYFDTSCDCDEKKYPLCVHKAAVFLDVLNKHGGHYFSTLRNWDTQKEKLLNLYGYSLKDDLTNKFDFSYHDGKPFLRVLDTSIKKIAMAAPQPVSTYKREEKVFAVADTPTSKRRMGVLMEASQSQYFPFTNFDLLSGEPDENGEGYTGTVEKIEATAYINPAGLQDRDKLLVTALRKQSPDELFKFIKRDTPFGEFWDSLPKELMEVPNDELRKQVWDFYLPRYQRLCEHFSSYPFVYYLPEGKYFVTGNLVKAHFSQKLFQTQIHVAPSAEDNGDVMLEVRFALGEDVFHYNDVTVVNSALIRIDNNYHTAENLDVVAVMEQFNKDGIVRIAAEDWADYLKNELLPLSGNTAIIFDEALKETATEVDPELKLYLRETDKMMVFKPIFDYDGVEKQWLDYTPAVTAVNGKVVVHERNEATEQTFLTMLRHLHPLMQESRKSHSFLLPSNEALKGNWYFSFMDTLAEANVKILGYETLKQLRINPNKPKMQLQISSGIDWFDADLELSFGDEGVSIADVKKALGKKQNFVNLKDGSIGLLSEDWMEKYALMIKLGTTTAPNKIRLKKFHFSAIEGLSEEISDLQVLSELAEKREKLLDFDFENVTTPIGYPDNVHAELRPYQQAGFQWMSFLSEIGWGGILADDMGLGKTLQTLTFLQHYQNQNPQAKFLVACPTTLIYNWENEIKKFTPDITYQIHHGPQRRNKMEDFGDTRLIITTYGTLRSDIKMLSQVQFDYVVLDESQAIKNPTSQVAKASLLLQSKNRLALSGTPVQNNTFDLYAQMNFLNPGMLGSMEFFRNEFATPIDKMQEDDAKKHLRKLIHPFLLRRTKEQVAPDLPEKSEMVLFCEMGTKQRKIYDAYRNSFRSKILGEIDEKGMERSQLSILTGLMKLRQICDSPAILNEDEKYENHSVKIEELVRELTENTGNHKALVFSQFLGMLGLIKDELEKQSIPYVYFDGSTSSTEREKAIQAFQHEEDCRVFLISLKAGGVGLNLTAADYVYIVDPWWNPAVEQQAIDRTHRIGQTKNIFAYRLICKDTIEEKIMLLQERKLTLVKELIADDGNAFMKQLTRDDLSYLLS</sequence>
<keyword evidence="2" id="KW-0863">Zinc-finger</keyword>
<dbReference type="AlphaFoldDB" id="A0A5M6CEP2"/>
<dbReference type="CDD" id="cd18012">
    <property type="entry name" value="DEXQc_arch_SWI2_SNF2"/>
    <property type="match status" value="1"/>
</dbReference>
<keyword evidence="1" id="KW-0378">Hydrolase</keyword>
<keyword evidence="6" id="KW-0067">ATP-binding</keyword>
<dbReference type="Proteomes" id="UP000323632">
    <property type="component" value="Unassembled WGS sequence"/>
</dbReference>
<organism evidence="6 7">
    <name type="scientific">Taibaiella lutea</name>
    <dbReference type="NCBI Taxonomy" id="2608001"/>
    <lineage>
        <taxon>Bacteria</taxon>
        <taxon>Pseudomonadati</taxon>
        <taxon>Bacteroidota</taxon>
        <taxon>Chitinophagia</taxon>
        <taxon>Chitinophagales</taxon>
        <taxon>Chitinophagaceae</taxon>
        <taxon>Taibaiella</taxon>
    </lineage>
</organism>
<comment type="caution">
    <text evidence="6">The sequence shown here is derived from an EMBL/GenBank/DDBJ whole genome shotgun (WGS) entry which is preliminary data.</text>
</comment>
<dbReference type="Pfam" id="PF08455">
    <property type="entry name" value="SNF2_assoc"/>
    <property type="match status" value="1"/>
</dbReference>
<dbReference type="GO" id="GO:0004386">
    <property type="term" value="F:helicase activity"/>
    <property type="evidence" value="ECO:0007669"/>
    <property type="project" value="UniProtKB-KW"/>
</dbReference>
<dbReference type="InterPro" id="IPR014001">
    <property type="entry name" value="Helicase_ATP-bd"/>
</dbReference>
<feature type="domain" description="Helicase ATP-binding" evidence="4">
    <location>
        <begin position="808"/>
        <end position="967"/>
    </location>
</feature>
<dbReference type="InterPro" id="IPR013663">
    <property type="entry name" value="Helicase_SWF/SNF/SWI_bac"/>
</dbReference>
<dbReference type="SUPFAM" id="SSF52540">
    <property type="entry name" value="P-loop containing nucleoside triphosphate hydrolases"/>
    <property type="match status" value="2"/>
</dbReference>